<dbReference type="EC" id="5.1.99.6" evidence="3 10"/>
<evidence type="ECO:0000256" key="7">
    <source>
        <dbReference type="ARBA" id="ARBA00022958"/>
    </source>
</evidence>
<dbReference type="PANTHER" id="PTHR13232">
    <property type="entry name" value="NAD(P)H-HYDRATE EPIMERASE"/>
    <property type="match status" value="1"/>
</dbReference>
<evidence type="ECO:0000256" key="10">
    <source>
        <dbReference type="HAMAP-Rule" id="MF_01966"/>
    </source>
</evidence>
<keyword evidence="6 10" id="KW-0521">NADP</keyword>
<evidence type="ECO:0000256" key="6">
    <source>
        <dbReference type="ARBA" id="ARBA00022857"/>
    </source>
</evidence>
<feature type="binding site" evidence="10">
    <location>
        <position position="130"/>
    </location>
    <ligand>
        <name>K(+)</name>
        <dbReference type="ChEBI" id="CHEBI:29103"/>
    </ligand>
</feature>
<comment type="cofactor">
    <cofactor evidence="10">
        <name>K(+)</name>
        <dbReference type="ChEBI" id="CHEBI:29103"/>
    </cofactor>
    <text evidence="10">Binds 1 potassium ion per subunit.</text>
</comment>
<comment type="catalytic activity">
    <reaction evidence="2 10">
        <text>(6R)-NADPHX = (6S)-NADPHX</text>
        <dbReference type="Rhea" id="RHEA:32227"/>
        <dbReference type="ChEBI" id="CHEBI:64076"/>
        <dbReference type="ChEBI" id="CHEBI:64077"/>
        <dbReference type="EC" id="5.1.99.6"/>
    </reaction>
</comment>
<dbReference type="RefSeq" id="WP_145196377.1">
    <property type="nucleotide sequence ID" value="NZ_CP036267.1"/>
</dbReference>
<dbReference type="InterPro" id="IPR004443">
    <property type="entry name" value="YjeF_N_dom"/>
</dbReference>
<gene>
    <name evidence="12" type="primary">nnr_1</name>
    <name evidence="10" type="synonym">nnrE</name>
    <name evidence="12" type="ORF">Mal48_08780</name>
</gene>
<dbReference type="Proteomes" id="UP000315724">
    <property type="component" value="Chromosome"/>
</dbReference>
<proteinExistence type="inferred from homology"/>
<keyword evidence="8 10" id="KW-0520">NAD</keyword>
<keyword evidence="13" id="KW-1185">Reference proteome</keyword>
<comment type="function">
    <text evidence="10">Catalyzes the epimerization of the S- and R-forms of NAD(P)HX, a damaged form of NAD(P)H that is a result of enzymatic or heat-dependent hydration. This is a prerequisite for the S-specific NAD(P)H-hydrate dehydratase to allow the repair of both epimers of NAD(P)HX.</text>
</comment>
<dbReference type="SUPFAM" id="SSF64153">
    <property type="entry name" value="YjeF N-terminal domain-like"/>
    <property type="match status" value="1"/>
</dbReference>
<feature type="domain" description="YjeF N-terminal" evidence="11">
    <location>
        <begin position="11"/>
        <end position="220"/>
    </location>
</feature>
<evidence type="ECO:0000256" key="8">
    <source>
        <dbReference type="ARBA" id="ARBA00023027"/>
    </source>
</evidence>
<evidence type="ECO:0000256" key="3">
    <source>
        <dbReference type="ARBA" id="ARBA00012228"/>
    </source>
</evidence>
<feature type="binding site" evidence="10">
    <location>
        <begin position="134"/>
        <end position="140"/>
    </location>
    <ligand>
        <name>(6S)-NADPHX</name>
        <dbReference type="ChEBI" id="CHEBI:64076"/>
    </ligand>
</feature>
<organism evidence="12 13">
    <name type="scientific">Thalassoglobus polymorphus</name>
    <dbReference type="NCBI Taxonomy" id="2527994"/>
    <lineage>
        <taxon>Bacteria</taxon>
        <taxon>Pseudomonadati</taxon>
        <taxon>Planctomycetota</taxon>
        <taxon>Planctomycetia</taxon>
        <taxon>Planctomycetales</taxon>
        <taxon>Planctomycetaceae</taxon>
        <taxon>Thalassoglobus</taxon>
    </lineage>
</organism>
<dbReference type="GO" id="GO:0046872">
    <property type="term" value="F:metal ion binding"/>
    <property type="evidence" value="ECO:0007669"/>
    <property type="project" value="UniProtKB-KW"/>
</dbReference>
<dbReference type="InterPro" id="IPR032976">
    <property type="entry name" value="YJEFN_prot_NAXE-like"/>
</dbReference>
<name>A0A517QJ11_9PLAN</name>
<comment type="similarity">
    <text evidence="10">Belongs to the NnrE/AIBP family.</text>
</comment>
<evidence type="ECO:0000313" key="12">
    <source>
        <dbReference type="EMBL" id="QDT31643.1"/>
    </source>
</evidence>
<evidence type="ECO:0000313" key="13">
    <source>
        <dbReference type="Proteomes" id="UP000315724"/>
    </source>
</evidence>
<dbReference type="KEGG" id="tpol:Mal48_08780"/>
<feature type="binding site" evidence="10">
    <location>
        <position position="166"/>
    </location>
    <ligand>
        <name>K(+)</name>
        <dbReference type="ChEBI" id="CHEBI:29103"/>
    </ligand>
</feature>
<feature type="binding site" evidence="10">
    <location>
        <position position="145"/>
    </location>
    <ligand>
        <name>(6S)-NADPHX</name>
        <dbReference type="ChEBI" id="CHEBI:64076"/>
    </ligand>
</feature>
<reference evidence="12 13" key="1">
    <citation type="submission" date="2019-02" db="EMBL/GenBank/DDBJ databases">
        <title>Deep-cultivation of Planctomycetes and their phenomic and genomic characterization uncovers novel biology.</title>
        <authorList>
            <person name="Wiegand S."/>
            <person name="Jogler M."/>
            <person name="Boedeker C."/>
            <person name="Pinto D."/>
            <person name="Vollmers J."/>
            <person name="Rivas-Marin E."/>
            <person name="Kohn T."/>
            <person name="Peeters S.H."/>
            <person name="Heuer A."/>
            <person name="Rast P."/>
            <person name="Oberbeckmann S."/>
            <person name="Bunk B."/>
            <person name="Jeske O."/>
            <person name="Meyerdierks A."/>
            <person name="Storesund J.E."/>
            <person name="Kallscheuer N."/>
            <person name="Luecker S."/>
            <person name="Lage O.M."/>
            <person name="Pohl T."/>
            <person name="Merkel B.J."/>
            <person name="Hornburger P."/>
            <person name="Mueller R.-W."/>
            <person name="Bruemmer F."/>
            <person name="Labrenz M."/>
            <person name="Spormann A.M."/>
            <person name="Op den Camp H."/>
            <person name="Overmann J."/>
            <person name="Amann R."/>
            <person name="Jetten M.S.M."/>
            <person name="Mascher T."/>
            <person name="Medema M.H."/>
            <person name="Devos D.P."/>
            <person name="Kaster A.-K."/>
            <person name="Ovreas L."/>
            <person name="Rohde M."/>
            <person name="Galperin M.Y."/>
            <person name="Jogler C."/>
        </authorList>
    </citation>
    <scope>NUCLEOTIDE SEQUENCE [LARGE SCALE GENOMIC DNA]</scope>
    <source>
        <strain evidence="12 13">Mal48</strain>
    </source>
</reference>
<sequence length="225" mass="23596">MGSTVLTRSQARAVDDIAIREYGIPGIVLMENAGRGIAELLLKESPTGRVTVLCGPGNNGGDGFVIARHLAIAGLEVMVIICTDPKNYHGDAATNSQIIQKAGLPVLQLSMPENLDRLISELQNSDWIVDAMLGSGTQGAIREPYLTIINAVNGIGKPVLAVDVPSGVDCDQGPTPDATIQARITATLVAAKPGLLTLEAEEYVGRLEVLGIGLPNIILTQILKS</sequence>
<evidence type="ECO:0000256" key="4">
    <source>
        <dbReference type="ARBA" id="ARBA00022723"/>
    </source>
</evidence>
<feature type="binding site" evidence="10">
    <location>
        <position position="163"/>
    </location>
    <ligand>
        <name>(6S)-NADPHX</name>
        <dbReference type="ChEBI" id="CHEBI:64076"/>
    </ligand>
</feature>
<dbReference type="GO" id="GO:0052856">
    <property type="term" value="F:NAD(P)HX epimerase activity"/>
    <property type="evidence" value="ECO:0007669"/>
    <property type="project" value="UniProtKB-UniRule"/>
</dbReference>
<dbReference type="Gene3D" id="3.40.50.10260">
    <property type="entry name" value="YjeF N-terminal domain"/>
    <property type="match status" value="1"/>
</dbReference>
<dbReference type="Pfam" id="PF03853">
    <property type="entry name" value="YjeF_N"/>
    <property type="match status" value="1"/>
</dbReference>
<protein>
    <recommendedName>
        <fullName evidence="3 10">NAD(P)H-hydrate epimerase</fullName>
        <ecNumber evidence="3 10">5.1.99.6</ecNumber>
    </recommendedName>
    <alternativeName>
        <fullName evidence="10">NAD(P)HX epimerase</fullName>
    </alternativeName>
</protein>
<keyword evidence="4 10" id="KW-0479">Metal-binding</keyword>
<evidence type="ECO:0000256" key="2">
    <source>
        <dbReference type="ARBA" id="ARBA00000909"/>
    </source>
</evidence>
<dbReference type="HAMAP" id="MF_01966">
    <property type="entry name" value="NADHX_epimerase"/>
    <property type="match status" value="1"/>
</dbReference>
<evidence type="ECO:0000256" key="9">
    <source>
        <dbReference type="ARBA" id="ARBA00023235"/>
    </source>
</evidence>
<dbReference type="GO" id="GO:0000166">
    <property type="term" value="F:nucleotide binding"/>
    <property type="evidence" value="ECO:0007669"/>
    <property type="project" value="UniProtKB-KW"/>
</dbReference>
<dbReference type="PANTHER" id="PTHR13232:SF10">
    <property type="entry name" value="NAD(P)H-HYDRATE EPIMERASE"/>
    <property type="match status" value="1"/>
</dbReference>
<evidence type="ECO:0000259" key="11">
    <source>
        <dbReference type="PROSITE" id="PS51385"/>
    </source>
</evidence>
<evidence type="ECO:0000256" key="5">
    <source>
        <dbReference type="ARBA" id="ARBA00022741"/>
    </source>
</evidence>
<dbReference type="InterPro" id="IPR036652">
    <property type="entry name" value="YjeF_N_dom_sf"/>
</dbReference>
<keyword evidence="5 10" id="KW-0547">Nucleotide-binding</keyword>
<accession>A0A517QJ11</accession>
<dbReference type="NCBIfam" id="TIGR00197">
    <property type="entry name" value="yjeF_nterm"/>
    <property type="match status" value="1"/>
</dbReference>
<dbReference type="AlphaFoldDB" id="A0A517QJ11"/>
<feature type="binding site" evidence="10">
    <location>
        <begin position="58"/>
        <end position="62"/>
    </location>
    <ligand>
        <name>(6S)-NADPHX</name>
        <dbReference type="ChEBI" id="CHEBI:64076"/>
    </ligand>
</feature>
<evidence type="ECO:0000256" key="1">
    <source>
        <dbReference type="ARBA" id="ARBA00000013"/>
    </source>
</evidence>
<dbReference type="OrthoDB" id="9806925at2"/>
<comment type="catalytic activity">
    <reaction evidence="1 10">
        <text>(6R)-NADHX = (6S)-NADHX</text>
        <dbReference type="Rhea" id="RHEA:32215"/>
        <dbReference type="ChEBI" id="CHEBI:64074"/>
        <dbReference type="ChEBI" id="CHEBI:64075"/>
        <dbReference type="EC" id="5.1.99.6"/>
    </reaction>
</comment>
<keyword evidence="9 10" id="KW-0413">Isomerase</keyword>
<keyword evidence="7 10" id="KW-0630">Potassium</keyword>
<dbReference type="EMBL" id="CP036267">
    <property type="protein sequence ID" value="QDT31643.1"/>
    <property type="molecule type" value="Genomic_DNA"/>
</dbReference>
<feature type="binding site" evidence="10">
    <location>
        <position position="59"/>
    </location>
    <ligand>
        <name>K(+)</name>
        <dbReference type="ChEBI" id="CHEBI:29103"/>
    </ligand>
</feature>
<dbReference type="PROSITE" id="PS51385">
    <property type="entry name" value="YJEF_N"/>
    <property type="match status" value="1"/>
</dbReference>